<evidence type="ECO:0000313" key="2">
    <source>
        <dbReference type="EMBL" id="KAK7106189.1"/>
    </source>
</evidence>
<proteinExistence type="predicted"/>
<keyword evidence="1" id="KW-0732">Signal</keyword>
<feature type="signal peptide" evidence="1">
    <location>
        <begin position="1"/>
        <end position="18"/>
    </location>
</feature>
<dbReference type="Proteomes" id="UP001374579">
    <property type="component" value="Unassembled WGS sequence"/>
</dbReference>
<comment type="caution">
    <text evidence="2">The sequence shown here is derived from an EMBL/GenBank/DDBJ whole genome shotgun (WGS) entry which is preliminary data.</text>
</comment>
<keyword evidence="3" id="KW-1185">Reference proteome</keyword>
<name>A0AAN9GFT6_9CAEN</name>
<evidence type="ECO:0000256" key="1">
    <source>
        <dbReference type="SAM" id="SignalP"/>
    </source>
</evidence>
<evidence type="ECO:0000313" key="3">
    <source>
        <dbReference type="Proteomes" id="UP001374579"/>
    </source>
</evidence>
<protein>
    <submittedName>
        <fullName evidence="2">Uncharacterized protein</fullName>
    </submittedName>
</protein>
<dbReference type="EMBL" id="JBAMIC010000007">
    <property type="protein sequence ID" value="KAK7106189.1"/>
    <property type="molecule type" value="Genomic_DNA"/>
</dbReference>
<organism evidence="2 3">
    <name type="scientific">Littorina saxatilis</name>
    <dbReference type="NCBI Taxonomy" id="31220"/>
    <lineage>
        <taxon>Eukaryota</taxon>
        <taxon>Metazoa</taxon>
        <taxon>Spiralia</taxon>
        <taxon>Lophotrochozoa</taxon>
        <taxon>Mollusca</taxon>
        <taxon>Gastropoda</taxon>
        <taxon>Caenogastropoda</taxon>
        <taxon>Littorinimorpha</taxon>
        <taxon>Littorinoidea</taxon>
        <taxon>Littorinidae</taxon>
        <taxon>Littorina</taxon>
    </lineage>
</organism>
<sequence length="81" mass="8817">MKMFILALSLFLVGVASALPAETVTAPLTRRDADISLLLTCHNDPSTCFTCCVRALTDRRDLIPQCFKTCQMALALTLLNG</sequence>
<reference evidence="2 3" key="1">
    <citation type="submission" date="2024-02" db="EMBL/GenBank/DDBJ databases">
        <title>Chromosome-scale genome assembly of the rough periwinkle Littorina saxatilis.</title>
        <authorList>
            <person name="De Jode A."/>
            <person name="Faria R."/>
            <person name="Formenti G."/>
            <person name="Sims Y."/>
            <person name="Smith T.P."/>
            <person name="Tracey A."/>
            <person name="Wood J.M.D."/>
            <person name="Zagrodzka Z.B."/>
            <person name="Johannesson K."/>
            <person name="Butlin R.K."/>
            <person name="Leder E.H."/>
        </authorList>
    </citation>
    <scope>NUCLEOTIDE SEQUENCE [LARGE SCALE GENOMIC DNA]</scope>
    <source>
        <strain evidence="2">Snail1</strain>
        <tissue evidence="2">Muscle</tissue>
    </source>
</reference>
<accession>A0AAN9GFT6</accession>
<dbReference type="AlphaFoldDB" id="A0AAN9GFT6"/>
<feature type="chain" id="PRO_5042867406" evidence="1">
    <location>
        <begin position="19"/>
        <end position="81"/>
    </location>
</feature>
<gene>
    <name evidence="2" type="ORF">V1264_017475</name>
</gene>